<evidence type="ECO:0000256" key="2">
    <source>
        <dbReference type="ARBA" id="ARBA00010617"/>
    </source>
</evidence>
<evidence type="ECO:0000256" key="3">
    <source>
        <dbReference type="ARBA" id="ARBA00022617"/>
    </source>
</evidence>
<evidence type="ECO:0000256" key="5">
    <source>
        <dbReference type="ARBA" id="ARBA00023002"/>
    </source>
</evidence>
<reference evidence="9" key="1">
    <citation type="submission" date="2021-07" db="EMBL/GenBank/DDBJ databases">
        <authorList>
            <person name="Branca A.L. A."/>
        </authorList>
    </citation>
    <scope>NUCLEOTIDE SEQUENCE</scope>
</reference>
<gene>
    <name evidence="9" type="ORF">PEGY_LOCUS1995</name>
</gene>
<keyword evidence="7 8" id="KW-0503">Monooxygenase</keyword>
<dbReference type="InterPro" id="IPR001128">
    <property type="entry name" value="Cyt_P450"/>
</dbReference>
<evidence type="ECO:0000256" key="6">
    <source>
        <dbReference type="ARBA" id="ARBA00023004"/>
    </source>
</evidence>
<comment type="similarity">
    <text evidence="2 8">Belongs to the cytochrome P450 family.</text>
</comment>
<keyword evidence="4 8" id="KW-0479">Metal-binding</keyword>
<dbReference type="InterPro" id="IPR050364">
    <property type="entry name" value="Cytochrome_P450_fung"/>
</dbReference>
<dbReference type="SUPFAM" id="SSF48264">
    <property type="entry name" value="Cytochrome P450"/>
    <property type="match status" value="1"/>
</dbReference>
<dbReference type="GO" id="GO:0043386">
    <property type="term" value="P:mycotoxin biosynthetic process"/>
    <property type="evidence" value="ECO:0007669"/>
    <property type="project" value="UniProtKB-ARBA"/>
</dbReference>
<dbReference type="Pfam" id="PF00067">
    <property type="entry name" value="p450"/>
    <property type="match status" value="2"/>
</dbReference>
<comment type="caution">
    <text evidence="9">The sequence shown here is derived from an EMBL/GenBank/DDBJ whole genome shotgun (WGS) entry which is preliminary data.</text>
</comment>
<dbReference type="PANTHER" id="PTHR46300:SF7">
    <property type="entry name" value="P450, PUTATIVE (EUROFUNG)-RELATED"/>
    <property type="match status" value="1"/>
</dbReference>
<dbReference type="GO" id="GO:0020037">
    <property type="term" value="F:heme binding"/>
    <property type="evidence" value="ECO:0007669"/>
    <property type="project" value="InterPro"/>
</dbReference>
<dbReference type="PROSITE" id="PS00086">
    <property type="entry name" value="CYTOCHROME_P450"/>
    <property type="match status" value="1"/>
</dbReference>
<dbReference type="GO" id="GO:0004497">
    <property type="term" value="F:monooxygenase activity"/>
    <property type="evidence" value="ECO:0007669"/>
    <property type="project" value="UniProtKB-KW"/>
</dbReference>
<dbReference type="GO" id="GO:0016705">
    <property type="term" value="F:oxidoreductase activity, acting on paired donors, with incorporation or reduction of molecular oxygen"/>
    <property type="evidence" value="ECO:0007669"/>
    <property type="project" value="InterPro"/>
</dbReference>
<evidence type="ECO:0000256" key="4">
    <source>
        <dbReference type="ARBA" id="ARBA00022723"/>
    </source>
</evidence>
<proteinExistence type="inferred from homology"/>
<keyword evidence="6 8" id="KW-0408">Iron</keyword>
<evidence type="ECO:0000313" key="9">
    <source>
        <dbReference type="EMBL" id="CAG8889899.1"/>
    </source>
</evidence>
<evidence type="ECO:0000256" key="7">
    <source>
        <dbReference type="ARBA" id="ARBA00023033"/>
    </source>
</evidence>
<comment type="cofactor">
    <cofactor evidence="1">
        <name>heme</name>
        <dbReference type="ChEBI" id="CHEBI:30413"/>
    </cofactor>
</comment>
<organism evidence="9 10">
    <name type="scientific">Penicillium egyptiacum</name>
    <dbReference type="NCBI Taxonomy" id="1303716"/>
    <lineage>
        <taxon>Eukaryota</taxon>
        <taxon>Fungi</taxon>
        <taxon>Dikarya</taxon>
        <taxon>Ascomycota</taxon>
        <taxon>Pezizomycotina</taxon>
        <taxon>Eurotiomycetes</taxon>
        <taxon>Eurotiomycetidae</taxon>
        <taxon>Eurotiales</taxon>
        <taxon>Aspergillaceae</taxon>
        <taxon>Penicillium</taxon>
    </lineage>
</organism>
<dbReference type="OrthoDB" id="2789670at2759"/>
<keyword evidence="3 8" id="KW-0349">Heme</keyword>
<dbReference type="Gene3D" id="1.10.630.10">
    <property type="entry name" value="Cytochrome P450"/>
    <property type="match status" value="1"/>
</dbReference>
<evidence type="ECO:0000313" key="10">
    <source>
        <dbReference type="Proteomes" id="UP001154252"/>
    </source>
</evidence>
<evidence type="ECO:0008006" key="11">
    <source>
        <dbReference type="Google" id="ProtNLM"/>
    </source>
</evidence>
<accession>A0A9W4P116</accession>
<keyword evidence="5 8" id="KW-0560">Oxidoreductase</keyword>
<evidence type="ECO:0000256" key="1">
    <source>
        <dbReference type="ARBA" id="ARBA00001971"/>
    </source>
</evidence>
<dbReference type="InterPro" id="IPR036396">
    <property type="entry name" value="Cyt_P450_sf"/>
</dbReference>
<name>A0A9W4P116_9EURO</name>
<dbReference type="InterPro" id="IPR017972">
    <property type="entry name" value="Cyt_P450_CS"/>
</dbReference>
<dbReference type="AlphaFoldDB" id="A0A9W4P116"/>
<sequence>MGLAHKSEEYIMYGNYLIPKGSYLLPSLWWFLNDPKEYPDPSEIAFGYGRRSCAGRFFADQSVYITVFQLLAAFDIRKAKDVHGNEIPVVLKAIPGMVNRSAPFEFKLEPRSQHHIELRRIESEQPPEISHASLFNVSTV</sequence>
<dbReference type="GO" id="GO:0005506">
    <property type="term" value="F:iron ion binding"/>
    <property type="evidence" value="ECO:0007669"/>
    <property type="project" value="InterPro"/>
</dbReference>
<dbReference type="Proteomes" id="UP001154252">
    <property type="component" value="Unassembled WGS sequence"/>
</dbReference>
<evidence type="ECO:0000256" key="8">
    <source>
        <dbReference type="RuleBase" id="RU000461"/>
    </source>
</evidence>
<protein>
    <recommendedName>
        <fullName evidence="11">Cytochrome P450</fullName>
    </recommendedName>
</protein>
<keyword evidence="10" id="KW-1185">Reference proteome</keyword>
<dbReference type="PANTHER" id="PTHR46300">
    <property type="entry name" value="P450, PUTATIVE (EUROFUNG)-RELATED-RELATED"/>
    <property type="match status" value="1"/>
</dbReference>
<dbReference type="EMBL" id="CAJVRC010000843">
    <property type="protein sequence ID" value="CAG8889899.1"/>
    <property type="molecule type" value="Genomic_DNA"/>
</dbReference>